<evidence type="ECO:0000256" key="2">
    <source>
        <dbReference type="ARBA" id="ARBA00022801"/>
    </source>
</evidence>
<organism evidence="6 7">
    <name type="scientific">Litoribrevibacter albus</name>
    <dbReference type="NCBI Taxonomy" id="1473156"/>
    <lineage>
        <taxon>Bacteria</taxon>
        <taxon>Pseudomonadati</taxon>
        <taxon>Pseudomonadota</taxon>
        <taxon>Gammaproteobacteria</taxon>
        <taxon>Oceanospirillales</taxon>
        <taxon>Oceanospirillaceae</taxon>
        <taxon>Litoribrevibacter</taxon>
    </lineage>
</organism>
<dbReference type="InterPro" id="IPR002711">
    <property type="entry name" value="HNH"/>
</dbReference>
<keyword evidence="7" id="KW-1185">Reference proteome</keyword>
<dbReference type="RefSeq" id="WP_284381339.1">
    <property type="nucleotide sequence ID" value="NZ_BSNM01000014.1"/>
</dbReference>
<dbReference type="PANTHER" id="PTHR41286">
    <property type="entry name" value="HNH NUCLEASE YAJD-RELATED"/>
    <property type="match status" value="1"/>
</dbReference>
<gene>
    <name evidence="6" type="ORF">GCM10007876_21320</name>
</gene>
<keyword evidence="2" id="KW-0378">Hydrolase</keyword>
<dbReference type="InterPro" id="IPR003615">
    <property type="entry name" value="HNH_nuc"/>
</dbReference>
<dbReference type="Proteomes" id="UP001161389">
    <property type="component" value="Unassembled WGS sequence"/>
</dbReference>
<dbReference type="AlphaFoldDB" id="A0AA37SBV9"/>
<dbReference type="GO" id="GO:0016787">
    <property type="term" value="F:hydrolase activity"/>
    <property type="evidence" value="ECO:0007669"/>
    <property type="project" value="UniProtKB-KW"/>
</dbReference>
<dbReference type="CDD" id="cd00085">
    <property type="entry name" value="HNHc"/>
    <property type="match status" value="1"/>
</dbReference>
<evidence type="ECO:0000313" key="6">
    <source>
        <dbReference type="EMBL" id="GLQ31653.1"/>
    </source>
</evidence>
<dbReference type="GO" id="GO:0008270">
    <property type="term" value="F:zinc ion binding"/>
    <property type="evidence" value="ECO:0007669"/>
    <property type="project" value="InterPro"/>
</dbReference>
<dbReference type="PANTHER" id="PTHR41286:SF1">
    <property type="entry name" value="HNH NUCLEASE YAJD-RELATED"/>
    <property type="match status" value="1"/>
</dbReference>
<protein>
    <recommendedName>
        <fullName evidence="4">Putative HNH nuclease YajD</fullName>
    </recommendedName>
</protein>
<evidence type="ECO:0000256" key="3">
    <source>
        <dbReference type="ARBA" id="ARBA00038412"/>
    </source>
</evidence>
<comment type="caution">
    <text evidence="6">The sequence shown here is derived from an EMBL/GenBank/DDBJ whole genome shotgun (WGS) entry which is preliminary data.</text>
</comment>
<dbReference type="GO" id="GO:0004519">
    <property type="term" value="F:endonuclease activity"/>
    <property type="evidence" value="ECO:0007669"/>
    <property type="project" value="UniProtKB-KW"/>
</dbReference>
<name>A0AA37SBV9_9GAMM</name>
<proteinExistence type="inferred from homology"/>
<evidence type="ECO:0000256" key="1">
    <source>
        <dbReference type="ARBA" id="ARBA00022722"/>
    </source>
</evidence>
<keyword evidence="1" id="KW-0540">Nuclease</keyword>
<feature type="domain" description="HNH nuclease" evidence="5">
    <location>
        <begin position="54"/>
        <end position="109"/>
    </location>
</feature>
<evidence type="ECO:0000256" key="4">
    <source>
        <dbReference type="ARBA" id="ARBA00040194"/>
    </source>
</evidence>
<accession>A0AA37SBV9</accession>
<reference evidence="6" key="1">
    <citation type="journal article" date="2014" name="Int. J. Syst. Evol. Microbiol.">
        <title>Complete genome sequence of Corynebacterium casei LMG S-19264T (=DSM 44701T), isolated from a smear-ripened cheese.</title>
        <authorList>
            <consortium name="US DOE Joint Genome Institute (JGI-PGF)"/>
            <person name="Walter F."/>
            <person name="Albersmeier A."/>
            <person name="Kalinowski J."/>
            <person name="Ruckert C."/>
        </authorList>
    </citation>
    <scope>NUCLEOTIDE SEQUENCE</scope>
    <source>
        <strain evidence="6">NBRC 110071</strain>
    </source>
</reference>
<dbReference type="Pfam" id="PF01844">
    <property type="entry name" value="HNH"/>
    <property type="match status" value="1"/>
</dbReference>
<sequence length="125" mass="14061">MPNAAKKPCSKFGCKEVVERGQRFCSDHKALHQETIDKQRGTAAQRGYGSRWQKARLGFLRNNPLCLHCHAEGLTISATVVDHIIPHKGDMALFWDRANWQPLCKRHHDIKTATEDGGFGRGRGV</sequence>
<evidence type="ECO:0000259" key="5">
    <source>
        <dbReference type="SMART" id="SM00507"/>
    </source>
</evidence>
<keyword evidence="6" id="KW-0255">Endonuclease</keyword>
<comment type="similarity">
    <text evidence="3">Belongs to the HNH nuclease family.</text>
</comment>
<reference evidence="6" key="2">
    <citation type="submission" date="2023-01" db="EMBL/GenBank/DDBJ databases">
        <title>Draft genome sequence of Litoribrevibacter albus strain NBRC 110071.</title>
        <authorList>
            <person name="Sun Q."/>
            <person name="Mori K."/>
        </authorList>
    </citation>
    <scope>NUCLEOTIDE SEQUENCE</scope>
    <source>
        <strain evidence="6">NBRC 110071</strain>
    </source>
</reference>
<dbReference type="Gene3D" id="1.10.30.50">
    <property type="match status" value="1"/>
</dbReference>
<dbReference type="SMART" id="SM00507">
    <property type="entry name" value="HNHc"/>
    <property type="match status" value="1"/>
</dbReference>
<dbReference type="GO" id="GO:0005829">
    <property type="term" value="C:cytosol"/>
    <property type="evidence" value="ECO:0007669"/>
    <property type="project" value="TreeGrafter"/>
</dbReference>
<dbReference type="EMBL" id="BSNM01000014">
    <property type="protein sequence ID" value="GLQ31653.1"/>
    <property type="molecule type" value="Genomic_DNA"/>
</dbReference>
<evidence type="ECO:0000313" key="7">
    <source>
        <dbReference type="Proteomes" id="UP001161389"/>
    </source>
</evidence>
<dbReference type="GO" id="GO:0003676">
    <property type="term" value="F:nucleic acid binding"/>
    <property type="evidence" value="ECO:0007669"/>
    <property type="project" value="InterPro"/>
</dbReference>